<evidence type="ECO:0008006" key="3">
    <source>
        <dbReference type="Google" id="ProtNLM"/>
    </source>
</evidence>
<sequence>MPTQRCLSLILGCLAAGCAAPSPPLSALSVYPKESFGVETPFEYRLEADNESACEAGRRALLSQGYQVEQKAKALIQGQKAFQPSKEHHTRLEINLVCLAAEPGAVVYANAKQTYFELKASNTSAGLSVTGMGSISLPWVASSENMIKVGEETVSDGDFYRRLFILLSHHL</sequence>
<evidence type="ECO:0000313" key="2">
    <source>
        <dbReference type="Proteomes" id="UP000515733"/>
    </source>
</evidence>
<dbReference type="KEGG" id="doe:DENOEST_0827"/>
<evidence type="ECO:0000313" key="1">
    <source>
        <dbReference type="EMBL" id="CAB1367992.1"/>
    </source>
</evidence>
<keyword evidence="2" id="KW-1185">Reference proteome</keyword>
<dbReference type="RefSeq" id="WP_145771799.1">
    <property type="nucleotide sequence ID" value="NZ_LR778301.1"/>
</dbReference>
<dbReference type="Proteomes" id="UP000515733">
    <property type="component" value="Chromosome"/>
</dbReference>
<dbReference type="Pfam" id="PF10001">
    <property type="entry name" value="DUF2242"/>
    <property type="match status" value="1"/>
</dbReference>
<name>A0A6S6XYP4_9PROT</name>
<protein>
    <recommendedName>
        <fullName evidence="3">DUF2242 domain-containing protein</fullName>
    </recommendedName>
</protein>
<accession>A0A6S6XYP4</accession>
<proteinExistence type="predicted"/>
<organism evidence="1 2">
    <name type="scientific">Denitratisoma oestradiolicum</name>
    <dbReference type="NCBI Taxonomy" id="311182"/>
    <lineage>
        <taxon>Bacteria</taxon>
        <taxon>Pseudomonadati</taxon>
        <taxon>Pseudomonadota</taxon>
        <taxon>Betaproteobacteria</taxon>
        <taxon>Nitrosomonadales</taxon>
        <taxon>Sterolibacteriaceae</taxon>
        <taxon>Denitratisoma</taxon>
    </lineage>
</organism>
<dbReference type="EMBL" id="LR778301">
    <property type="protein sequence ID" value="CAB1367992.1"/>
    <property type="molecule type" value="Genomic_DNA"/>
</dbReference>
<dbReference type="InterPro" id="IPR018718">
    <property type="entry name" value="DUF2242"/>
</dbReference>
<gene>
    <name evidence="1" type="ORF">DENOEST_0827</name>
</gene>
<dbReference type="PROSITE" id="PS51257">
    <property type="entry name" value="PROKAR_LIPOPROTEIN"/>
    <property type="match status" value="1"/>
</dbReference>
<dbReference type="OrthoDB" id="8588389at2"/>
<dbReference type="AlphaFoldDB" id="A0A6S6XYP4"/>
<reference evidence="1 2" key="1">
    <citation type="submission" date="2020-03" db="EMBL/GenBank/DDBJ databases">
        <authorList>
            <consortium name="Genoscope - CEA"/>
            <person name="William W."/>
        </authorList>
    </citation>
    <scope>NUCLEOTIDE SEQUENCE [LARGE SCALE GENOMIC DNA]</scope>
    <source>
        <strain evidence="2">DSM 16959</strain>
    </source>
</reference>